<proteinExistence type="predicted"/>
<name>A0ABD3WCK6_SINWO</name>
<comment type="caution">
    <text evidence="1">The sequence shown here is derived from an EMBL/GenBank/DDBJ whole genome shotgun (WGS) entry which is preliminary data.</text>
</comment>
<reference evidence="1 2" key="1">
    <citation type="submission" date="2024-11" db="EMBL/GenBank/DDBJ databases">
        <title>Chromosome-level genome assembly of the freshwater bivalve Anodonta woodiana.</title>
        <authorList>
            <person name="Chen X."/>
        </authorList>
    </citation>
    <scope>NUCLEOTIDE SEQUENCE [LARGE SCALE GENOMIC DNA]</scope>
    <source>
        <strain evidence="1">MN2024</strain>
        <tissue evidence="1">Gills</tissue>
    </source>
</reference>
<keyword evidence="2" id="KW-1185">Reference proteome</keyword>
<sequence length="113" mass="12727">LAWTQREVEREAFERSAQSFREISSVESDIGKKLFILMDEQITQDDKVTAAEYFNLLSSADSNNDKLVSTEEVHSFLASNLLGPSSNAELMFGETDLTNVLSLTVRFKMLDTN</sequence>
<dbReference type="AlphaFoldDB" id="A0ABD3WCK6"/>
<dbReference type="EMBL" id="JBJQND010000007">
    <property type="protein sequence ID" value="KAL3871634.1"/>
    <property type="molecule type" value="Genomic_DNA"/>
</dbReference>
<protein>
    <recommendedName>
        <fullName evidence="3">Calmodulin</fullName>
    </recommendedName>
</protein>
<organism evidence="1 2">
    <name type="scientific">Sinanodonta woodiana</name>
    <name type="common">Chinese pond mussel</name>
    <name type="synonym">Anodonta woodiana</name>
    <dbReference type="NCBI Taxonomy" id="1069815"/>
    <lineage>
        <taxon>Eukaryota</taxon>
        <taxon>Metazoa</taxon>
        <taxon>Spiralia</taxon>
        <taxon>Lophotrochozoa</taxon>
        <taxon>Mollusca</taxon>
        <taxon>Bivalvia</taxon>
        <taxon>Autobranchia</taxon>
        <taxon>Heteroconchia</taxon>
        <taxon>Palaeoheterodonta</taxon>
        <taxon>Unionida</taxon>
        <taxon>Unionoidea</taxon>
        <taxon>Unionidae</taxon>
        <taxon>Unioninae</taxon>
        <taxon>Sinanodonta</taxon>
    </lineage>
</organism>
<evidence type="ECO:0000313" key="1">
    <source>
        <dbReference type="EMBL" id="KAL3871634.1"/>
    </source>
</evidence>
<feature type="non-terminal residue" evidence="1">
    <location>
        <position position="1"/>
    </location>
</feature>
<dbReference type="InterPro" id="IPR018247">
    <property type="entry name" value="EF_Hand_1_Ca_BS"/>
</dbReference>
<evidence type="ECO:0000313" key="2">
    <source>
        <dbReference type="Proteomes" id="UP001634394"/>
    </source>
</evidence>
<gene>
    <name evidence="1" type="ORF">ACJMK2_039620</name>
</gene>
<evidence type="ECO:0008006" key="3">
    <source>
        <dbReference type="Google" id="ProtNLM"/>
    </source>
</evidence>
<accession>A0ABD3WCK6</accession>
<dbReference type="PROSITE" id="PS00018">
    <property type="entry name" value="EF_HAND_1"/>
    <property type="match status" value="1"/>
</dbReference>
<feature type="non-terminal residue" evidence="1">
    <location>
        <position position="113"/>
    </location>
</feature>
<dbReference type="Proteomes" id="UP001634394">
    <property type="component" value="Unassembled WGS sequence"/>
</dbReference>